<dbReference type="EC" id="4.2.1.1" evidence="2"/>
<dbReference type="SMART" id="SM00947">
    <property type="entry name" value="Pro_CA"/>
    <property type="match status" value="1"/>
</dbReference>
<keyword evidence="4 9" id="KW-0862">Zinc</keyword>
<evidence type="ECO:0000313" key="11">
    <source>
        <dbReference type="Proteomes" id="UP000509371"/>
    </source>
</evidence>
<dbReference type="PANTHER" id="PTHR11002:SF76">
    <property type="entry name" value="CARBONIC ANHYDRASE"/>
    <property type="match status" value="1"/>
</dbReference>
<dbReference type="Proteomes" id="UP000509371">
    <property type="component" value="Chromosome"/>
</dbReference>
<sequence length="208" mass="24044">MSPCINDIFNNNFLWSENKIKEDPTFFTSLSKQQSPEYLWIGCSDSRVPANEIMSLAPGEVFVHRNVANILYHTDMNLLSVLQYGVDVLKVKHIMVVGHYGCGGIEAAINQTENGIVDYWLQSVRDLYMRYENTIQHFNNKEKIDYICELNVKMQVHNLCKTKIIRTAWERNQNLSVHGWIYGLNDGKIKDLNFTVSNINQINNLQTI</sequence>
<dbReference type="SUPFAM" id="SSF53056">
    <property type="entry name" value="beta-carbonic anhydrase, cab"/>
    <property type="match status" value="1"/>
</dbReference>
<evidence type="ECO:0000256" key="2">
    <source>
        <dbReference type="ARBA" id="ARBA00012925"/>
    </source>
</evidence>
<dbReference type="InterPro" id="IPR036874">
    <property type="entry name" value="Carbonic_anhydrase_sf"/>
</dbReference>
<dbReference type="GO" id="GO:0004089">
    <property type="term" value="F:carbonate dehydratase activity"/>
    <property type="evidence" value="ECO:0007669"/>
    <property type="project" value="UniProtKB-EC"/>
</dbReference>
<reference evidence="10 11" key="1">
    <citation type="submission" date="2020-06" db="EMBL/GenBank/DDBJ databases">
        <authorList>
            <person name="Voronona O.L."/>
            <person name="Aksenova E.I."/>
            <person name="Kunda M.S."/>
            <person name="Semenov A.N."/>
            <person name="Ryzhova N."/>
        </authorList>
    </citation>
    <scope>NUCLEOTIDE SEQUENCE [LARGE SCALE GENOMIC DNA]</scope>
    <source>
        <strain evidence="10 11">MPKMM3633</strain>
    </source>
</reference>
<dbReference type="RefSeq" id="WP_176336201.1">
    <property type="nucleotide sequence ID" value="NZ_BAAAEF010000032.1"/>
</dbReference>
<dbReference type="PROSITE" id="PS00704">
    <property type="entry name" value="PROK_CO2_ANHYDRASE_1"/>
    <property type="match status" value="1"/>
</dbReference>
<comment type="cofactor">
    <cofactor evidence="9">
        <name>Zn(2+)</name>
        <dbReference type="ChEBI" id="CHEBI:29105"/>
    </cofactor>
    <text evidence="9">Binds 1 zinc ion per subunit.</text>
</comment>
<feature type="binding site" evidence="9">
    <location>
        <position position="43"/>
    </location>
    <ligand>
        <name>Zn(2+)</name>
        <dbReference type="ChEBI" id="CHEBI:29105"/>
    </ligand>
</feature>
<evidence type="ECO:0000313" key="10">
    <source>
        <dbReference type="EMBL" id="QKK81856.1"/>
    </source>
</evidence>
<dbReference type="Pfam" id="PF00484">
    <property type="entry name" value="Pro_CA"/>
    <property type="match status" value="1"/>
</dbReference>
<comment type="catalytic activity">
    <reaction evidence="7">
        <text>hydrogencarbonate + H(+) = CO2 + H2O</text>
        <dbReference type="Rhea" id="RHEA:10748"/>
        <dbReference type="ChEBI" id="CHEBI:15377"/>
        <dbReference type="ChEBI" id="CHEBI:15378"/>
        <dbReference type="ChEBI" id="CHEBI:16526"/>
        <dbReference type="ChEBI" id="CHEBI:17544"/>
        <dbReference type="EC" id="4.2.1.1"/>
    </reaction>
</comment>
<dbReference type="FunFam" id="3.40.1050.10:FF:000001">
    <property type="entry name" value="Carbonic anhydrase"/>
    <property type="match status" value="1"/>
</dbReference>
<feature type="binding site" evidence="9">
    <location>
        <position position="102"/>
    </location>
    <ligand>
        <name>Zn(2+)</name>
        <dbReference type="ChEBI" id="CHEBI:29105"/>
    </ligand>
</feature>
<proteinExistence type="inferred from homology"/>
<evidence type="ECO:0000256" key="6">
    <source>
        <dbReference type="ARBA" id="ARBA00039351"/>
    </source>
</evidence>
<gene>
    <name evidence="10" type="ORF">MP3633_3129</name>
</gene>
<dbReference type="AlphaFoldDB" id="A0A859CYT9"/>
<dbReference type="InterPro" id="IPR001765">
    <property type="entry name" value="Carbonic_anhydrase"/>
</dbReference>
<comment type="similarity">
    <text evidence="1">Belongs to the beta-class carbonic anhydrase family.</text>
</comment>
<accession>A0A859CYT9</accession>
<organism evidence="10 11">
    <name type="scientific">Marinomonas primoryensis</name>
    <dbReference type="NCBI Taxonomy" id="178399"/>
    <lineage>
        <taxon>Bacteria</taxon>
        <taxon>Pseudomonadati</taxon>
        <taxon>Pseudomonadota</taxon>
        <taxon>Gammaproteobacteria</taxon>
        <taxon>Oceanospirillales</taxon>
        <taxon>Oceanospirillaceae</taxon>
        <taxon>Marinomonas</taxon>
    </lineage>
</organism>
<dbReference type="GO" id="GO:0008270">
    <property type="term" value="F:zinc ion binding"/>
    <property type="evidence" value="ECO:0007669"/>
    <property type="project" value="InterPro"/>
</dbReference>
<dbReference type="EMBL" id="CP054301">
    <property type="protein sequence ID" value="QKK81856.1"/>
    <property type="molecule type" value="Genomic_DNA"/>
</dbReference>
<keyword evidence="3 9" id="KW-0479">Metal-binding</keyword>
<dbReference type="KEGG" id="mpri:MP3633_3129"/>
<feature type="binding site" evidence="9">
    <location>
        <position position="99"/>
    </location>
    <ligand>
        <name>Zn(2+)</name>
        <dbReference type="ChEBI" id="CHEBI:29105"/>
    </ligand>
</feature>
<evidence type="ECO:0000256" key="7">
    <source>
        <dbReference type="ARBA" id="ARBA00048348"/>
    </source>
</evidence>
<dbReference type="GO" id="GO:0015976">
    <property type="term" value="P:carbon utilization"/>
    <property type="evidence" value="ECO:0007669"/>
    <property type="project" value="InterPro"/>
</dbReference>
<dbReference type="PANTHER" id="PTHR11002">
    <property type="entry name" value="CARBONIC ANHYDRASE"/>
    <property type="match status" value="1"/>
</dbReference>
<evidence type="ECO:0000256" key="3">
    <source>
        <dbReference type="ARBA" id="ARBA00022723"/>
    </source>
</evidence>
<dbReference type="InterPro" id="IPR015892">
    <property type="entry name" value="Carbonic_anhydrase_CS"/>
</dbReference>
<evidence type="ECO:0000256" key="9">
    <source>
        <dbReference type="PIRSR" id="PIRSR601765-1"/>
    </source>
</evidence>
<evidence type="ECO:0000256" key="8">
    <source>
        <dbReference type="ARBA" id="ARBA00082533"/>
    </source>
</evidence>
<name>A0A859CYT9_9GAMM</name>
<dbReference type="NCBIfam" id="NF007756">
    <property type="entry name" value="PRK10437.1"/>
    <property type="match status" value="1"/>
</dbReference>
<evidence type="ECO:0000256" key="1">
    <source>
        <dbReference type="ARBA" id="ARBA00006217"/>
    </source>
</evidence>
<dbReference type="Gene3D" id="3.40.1050.10">
    <property type="entry name" value="Carbonic anhydrase"/>
    <property type="match status" value="1"/>
</dbReference>
<protein>
    <recommendedName>
        <fullName evidence="6">Carbonic anhydrase 2</fullName>
        <ecNumber evidence="2">4.2.1.1</ecNumber>
    </recommendedName>
    <alternativeName>
        <fullName evidence="8">Carbonate dehydratase 2</fullName>
    </alternativeName>
</protein>
<keyword evidence="5" id="KW-0456">Lyase</keyword>
<evidence type="ECO:0000256" key="5">
    <source>
        <dbReference type="ARBA" id="ARBA00023239"/>
    </source>
</evidence>
<dbReference type="CDD" id="cd00883">
    <property type="entry name" value="beta_CA_cladeA"/>
    <property type="match status" value="1"/>
</dbReference>
<feature type="binding site" evidence="9">
    <location>
        <position position="45"/>
    </location>
    <ligand>
        <name>Zn(2+)</name>
        <dbReference type="ChEBI" id="CHEBI:29105"/>
    </ligand>
</feature>
<evidence type="ECO:0000256" key="4">
    <source>
        <dbReference type="ARBA" id="ARBA00022833"/>
    </source>
</evidence>